<keyword evidence="2" id="KW-1185">Reference proteome</keyword>
<dbReference type="PANTHER" id="PTHR34980:SF2">
    <property type="entry name" value="INNER MEMBRANE PROTEIN YHAH-RELATED"/>
    <property type="match status" value="1"/>
</dbReference>
<evidence type="ECO:0000313" key="1">
    <source>
        <dbReference type="EMBL" id="QLL63469.1"/>
    </source>
</evidence>
<reference evidence="1 2" key="1">
    <citation type="submission" date="2019-06" db="EMBL/GenBank/DDBJ databases">
        <title>Complete genome sequence of Ensifer mexicanus ITTG R7 isolated from nodules of Acacia angustissima (Mill.) Kuntze.</title>
        <authorList>
            <person name="Rincon-Rosales R."/>
            <person name="Rogel M.A."/>
            <person name="Guerrero G."/>
            <person name="Rincon-Molina C.I."/>
            <person name="Lopez-Lopez A."/>
            <person name="Martinez-Romero E."/>
        </authorList>
    </citation>
    <scope>NUCLEOTIDE SEQUENCE [LARGE SCALE GENOMIC DNA]</scope>
    <source>
        <strain evidence="1 2">ITTG R7</strain>
    </source>
</reference>
<dbReference type="AlphaFoldDB" id="A0A859QVA7"/>
<accession>A0A859QVA7</accession>
<sequence length="169" mass="17727">MTAYINAMGRYFDFSGRSTRAQFWYYHLALLGLAAVGIIIDAAINGGQPLVSALIIIAHYVPSLAITVRRLHDADMSGWLVLLCLVPGIGIIAFIAYGCIASTAGSNRFGPADRSAPLSTVAAPTAASGPTAAANIERIEKLASLRAAGTISDDEFQQMKSEVLAGGTR</sequence>
<organism evidence="1 2">
    <name type="scientific">Sinorhizobium mexicanum</name>
    <dbReference type="NCBI Taxonomy" id="375549"/>
    <lineage>
        <taxon>Bacteria</taxon>
        <taxon>Pseudomonadati</taxon>
        <taxon>Pseudomonadota</taxon>
        <taxon>Alphaproteobacteria</taxon>
        <taxon>Hyphomicrobiales</taxon>
        <taxon>Rhizobiaceae</taxon>
        <taxon>Sinorhizobium/Ensifer group</taxon>
        <taxon>Sinorhizobium</taxon>
    </lineage>
</organism>
<dbReference type="InterPro" id="IPR008523">
    <property type="entry name" value="DUF805"/>
</dbReference>
<dbReference type="Pfam" id="PF09851">
    <property type="entry name" value="SHOCT"/>
    <property type="match status" value="1"/>
</dbReference>
<protein>
    <submittedName>
        <fullName evidence="1">DUF805 domain-containing protein</fullName>
    </submittedName>
</protein>
<dbReference type="InterPro" id="IPR018649">
    <property type="entry name" value="SHOCT"/>
</dbReference>
<evidence type="ECO:0000313" key="2">
    <source>
        <dbReference type="Proteomes" id="UP000510721"/>
    </source>
</evidence>
<dbReference type="EMBL" id="CP041238">
    <property type="protein sequence ID" value="QLL63469.1"/>
    <property type="molecule type" value="Genomic_DNA"/>
</dbReference>
<dbReference type="RefSeq" id="WP_180941573.1">
    <property type="nucleotide sequence ID" value="NZ_CP041238.1"/>
</dbReference>
<dbReference type="Proteomes" id="UP000510721">
    <property type="component" value="Chromosome"/>
</dbReference>
<dbReference type="KEGG" id="emx:FKV68_19490"/>
<proteinExistence type="predicted"/>
<gene>
    <name evidence="1" type="ORF">FKV68_19490</name>
</gene>
<dbReference type="PANTHER" id="PTHR34980">
    <property type="entry name" value="INNER MEMBRANE PROTEIN-RELATED-RELATED"/>
    <property type="match status" value="1"/>
</dbReference>
<dbReference type="Pfam" id="PF05656">
    <property type="entry name" value="DUF805"/>
    <property type="match status" value="1"/>
</dbReference>
<name>A0A859QVA7_9HYPH</name>
<dbReference type="GO" id="GO:0005886">
    <property type="term" value="C:plasma membrane"/>
    <property type="evidence" value="ECO:0007669"/>
    <property type="project" value="TreeGrafter"/>
</dbReference>